<dbReference type="EMBL" id="JYDL01000110">
    <property type="protein sequence ID" value="KRX16283.1"/>
    <property type="molecule type" value="Genomic_DNA"/>
</dbReference>
<proteinExistence type="predicted"/>
<dbReference type="OrthoDB" id="5832112at2759"/>
<reference evidence="1 2" key="1">
    <citation type="submission" date="2015-01" db="EMBL/GenBank/DDBJ databases">
        <title>Evolution of Trichinella species and genotypes.</title>
        <authorList>
            <person name="Korhonen P.K."/>
            <person name="Edoardo P."/>
            <person name="Giuseppe L.R."/>
            <person name="Gasser R.B."/>
        </authorList>
    </citation>
    <scope>NUCLEOTIDE SEQUENCE [LARGE SCALE GENOMIC DNA]</scope>
    <source>
        <strain evidence="1">ISS37</strain>
    </source>
</reference>
<comment type="caution">
    <text evidence="1">The sequence shown here is derived from an EMBL/GenBank/DDBJ whole genome shotgun (WGS) entry which is preliminary data.</text>
</comment>
<gene>
    <name evidence="1" type="ORF">T07_6039</name>
</gene>
<evidence type="ECO:0000313" key="1">
    <source>
        <dbReference type="EMBL" id="KRX16283.1"/>
    </source>
</evidence>
<dbReference type="Gene3D" id="3.30.420.10">
    <property type="entry name" value="Ribonuclease H-like superfamily/Ribonuclease H"/>
    <property type="match status" value="1"/>
</dbReference>
<name>A0A0V0RP99_9BILA</name>
<dbReference type="PANTHER" id="PTHR37984:SF15">
    <property type="entry name" value="INTEGRASE CATALYTIC DOMAIN-CONTAINING PROTEIN"/>
    <property type="match status" value="1"/>
</dbReference>
<dbReference type="AlphaFoldDB" id="A0A0V0RP99"/>
<sequence length="200" mass="22332">MAMGLVNGIFYRYGAPETLHSDQGRNFDADVMAEGYRLFGIAKTRSTASWSTVLVLDVCTVEFARGQKKVFGLSSSSVLAFDCLIKYILTVCRLIVAMPSGKRETERKGNRRLIPARRQIATDAPIIWWKKRTSMLEGAARYTAYHPQSDGLVGKMNRTLIDMPAKVSIDHPEDWNVHLDRVLLTYRSSVHHTTGATPAG</sequence>
<dbReference type="PANTHER" id="PTHR37984">
    <property type="entry name" value="PROTEIN CBG26694"/>
    <property type="match status" value="1"/>
</dbReference>
<organism evidence="1 2">
    <name type="scientific">Trichinella nelsoni</name>
    <dbReference type="NCBI Taxonomy" id="6336"/>
    <lineage>
        <taxon>Eukaryota</taxon>
        <taxon>Metazoa</taxon>
        <taxon>Ecdysozoa</taxon>
        <taxon>Nematoda</taxon>
        <taxon>Enoplea</taxon>
        <taxon>Dorylaimia</taxon>
        <taxon>Trichinellida</taxon>
        <taxon>Trichinellidae</taxon>
        <taxon>Trichinella</taxon>
    </lineage>
</organism>
<dbReference type="GO" id="GO:0003676">
    <property type="term" value="F:nucleic acid binding"/>
    <property type="evidence" value="ECO:0007669"/>
    <property type="project" value="InterPro"/>
</dbReference>
<evidence type="ECO:0008006" key="3">
    <source>
        <dbReference type="Google" id="ProtNLM"/>
    </source>
</evidence>
<keyword evidence="2" id="KW-1185">Reference proteome</keyword>
<dbReference type="InterPro" id="IPR050951">
    <property type="entry name" value="Retrovirus_Pol_polyprotein"/>
</dbReference>
<dbReference type="InterPro" id="IPR012337">
    <property type="entry name" value="RNaseH-like_sf"/>
</dbReference>
<protein>
    <recommendedName>
        <fullName evidence="3">Integrase catalytic domain-containing protein</fullName>
    </recommendedName>
</protein>
<dbReference type="Proteomes" id="UP000054630">
    <property type="component" value="Unassembled WGS sequence"/>
</dbReference>
<dbReference type="SUPFAM" id="SSF53098">
    <property type="entry name" value="Ribonuclease H-like"/>
    <property type="match status" value="1"/>
</dbReference>
<dbReference type="InterPro" id="IPR036397">
    <property type="entry name" value="RNaseH_sf"/>
</dbReference>
<evidence type="ECO:0000313" key="2">
    <source>
        <dbReference type="Proteomes" id="UP000054630"/>
    </source>
</evidence>
<accession>A0A0V0RP99</accession>